<dbReference type="SUPFAM" id="SSF56349">
    <property type="entry name" value="DNA breaking-rejoining enzymes"/>
    <property type="match status" value="1"/>
</dbReference>
<protein>
    <recommendedName>
        <fullName evidence="2">Tyr recombinase domain-containing protein</fullName>
    </recommendedName>
</protein>
<gene>
    <name evidence="3" type="ORF">C4N9_20635</name>
</gene>
<organism evidence="3 4">
    <name type="scientific">Pararhodobacter marinus</name>
    <dbReference type="NCBI Taxonomy" id="2184063"/>
    <lineage>
        <taxon>Bacteria</taxon>
        <taxon>Pseudomonadati</taxon>
        <taxon>Pseudomonadota</taxon>
        <taxon>Alphaproteobacteria</taxon>
        <taxon>Rhodobacterales</taxon>
        <taxon>Paracoccaceae</taxon>
        <taxon>Pararhodobacter</taxon>
    </lineage>
</organism>
<dbReference type="InterPro" id="IPR013762">
    <property type="entry name" value="Integrase-like_cat_sf"/>
</dbReference>
<evidence type="ECO:0000313" key="3">
    <source>
        <dbReference type="EMBL" id="PWE26673.1"/>
    </source>
</evidence>
<evidence type="ECO:0000259" key="2">
    <source>
        <dbReference type="PROSITE" id="PS51898"/>
    </source>
</evidence>
<dbReference type="GO" id="GO:0006310">
    <property type="term" value="P:DNA recombination"/>
    <property type="evidence" value="ECO:0007669"/>
    <property type="project" value="UniProtKB-KW"/>
</dbReference>
<comment type="caution">
    <text evidence="3">The sequence shown here is derived from an EMBL/GenBank/DDBJ whole genome shotgun (WGS) entry which is preliminary data.</text>
</comment>
<dbReference type="Gene3D" id="1.10.443.10">
    <property type="entry name" value="Intergrase catalytic core"/>
    <property type="match status" value="1"/>
</dbReference>
<accession>A0A2U2C479</accession>
<keyword evidence="4" id="KW-1185">Reference proteome</keyword>
<dbReference type="PROSITE" id="PS51898">
    <property type="entry name" value="TYR_RECOMBINASE"/>
    <property type="match status" value="1"/>
</dbReference>
<dbReference type="GO" id="GO:0003677">
    <property type="term" value="F:DNA binding"/>
    <property type="evidence" value="ECO:0007669"/>
    <property type="project" value="InterPro"/>
</dbReference>
<evidence type="ECO:0000313" key="4">
    <source>
        <dbReference type="Proteomes" id="UP000244940"/>
    </source>
</evidence>
<dbReference type="Pfam" id="PF00589">
    <property type="entry name" value="Phage_integrase"/>
    <property type="match status" value="1"/>
</dbReference>
<sequence length="343" mass="37604">MRLKYVTTERLPSGATRYRFRRNGKVTTLRGEPGSREFHEHYAALIDGVPVVPMKAVRGSVEWLVGLFLEDLERKVAARLASPLTLKGKRHHLGRLVEEYGPKSAEMPRSAVIKLADKYAATPGAADNLIKGISGLYIWAIQREYVQCDNPARGVKRMTRKTKGFAPWTAEDIAQFLAFHAPGTTARRTLMLAACTTARRGDLCQIGRQHEVTRGGRKWLRWEQNKAPHEIVEMPMSRALLADLAGHGNMTYILTSYGAPYSAAGLGNAFRKWADDAGLKGRSLHGVRKGVAAMLTASGATSAEIDVLLGHEMGSPETKVYVRSAARAGLAETVVDRIDAMLG</sequence>
<dbReference type="Proteomes" id="UP000244940">
    <property type="component" value="Unassembled WGS sequence"/>
</dbReference>
<evidence type="ECO:0000256" key="1">
    <source>
        <dbReference type="ARBA" id="ARBA00023172"/>
    </source>
</evidence>
<dbReference type="AlphaFoldDB" id="A0A2U2C479"/>
<dbReference type="InterPro" id="IPR011010">
    <property type="entry name" value="DNA_brk_join_enz"/>
</dbReference>
<dbReference type="GO" id="GO:0015074">
    <property type="term" value="P:DNA integration"/>
    <property type="evidence" value="ECO:0007669"/>
    <property type="project" value="InterPro"/>
</dbReference>
<name>A0A2U2C479_9RHOB</name>
<dbReference type="EMBL" id="QEYD01000017">
    <property type="protein sequence ID" value="PWE26673.1"/>
    <property type="molecule type" value="Genomic_DNA"/>
</dbReference>
<feature type="domain" description="Tyr recombinase" evidence="2">
    <location>
        <begin position="163"/>
        <end position="335"/>
    </location>
</feature>
<keyword evidence="1" id="KW-0233">DNA recombination</keyword>
<reference evidence="3 4" key="1">
    <citation type="submission" date="2018-05" db="EMBL/GenBank/DDBJ databases">
        <title>Pararhodobacter marina sp. nov., isolated from deep-sea water of the Indian Ocean.</title>
        <authorList>
            <person name="Lai Q.Sr."/>
            <person name="Liu X."/>
            <person name="Shao Z."/>
        </authorList>
    </citation>
    <scope>NUCLEOTIDE SEQUENCE [LARGE SCALE GENOMIC DNA]</scope>
    <source>
        <strain evidence="3 4">CIC4N-9</strain>
    </source>
</reference>
<dbReference type="InterPro" id="IPR002104">
    <property type="entry name" value="Integrase_catalytic"/>
</dbReference>
<proteinExistence type="predicted"/>